<dbReference type="Pfam" id="PF00079">
    <property type="entry name" value="Serpin"/>
    <property type="match status" value="1"/>
</dbReference>
<comment type="subcellular location">
    <subcellularLocation>
        <location evidence="2">Secreted</location>
    </subcellularLocation>
</comment>
<comment type="function">
    <text evidence="1">Essential component of the renin-angiotensin system (RAS), a potent regulator of blood pressure, body fluid and electrolyte homeostasis.</text>
</comment>
<evidence type="ECO:0000256" key="2">
    <source>
        <dbReference type="ARBA" id="ARBA00004613"/>
    </source>
</evidence>
<dbReference type="Gene3D" id="2.30.39.10">
    <property type="entry name" value="Alpha-1-antitrypsin, domain 1"/>
    <property type="match status" value="1"/>
</dbReference>
<name>A0A9D3LI76_ANGAN</name>
<dbReference type="SMART" id="SM00093">
    <property type="entry name" value="SERPIN"/>
    <property type="match status" value="1"/>
</dbReference>
<dbReference type="Gene3D" id="3.30.497.10">
    <property type="entry name" value="Antithrombin, subunit I, domain 2"/>
    <property type="match status" value="1"/>
</dbReference>
<evidence type="ECO:0000256" key="5">
    <source>
        <dbReference type="ARBA" id="ARBA00022525"/>
    </source>
</evidence>
<proteinExistence type="inferred from homology"/>
<gene>
    <name evidence="18" type="ORF">ANANG_G00301910</name>
</gene>
<evidence type="ECO:0000256" key="16">
    <source>
        <dbReference type="SAM" id="SignalP"/>
    </source>
</evidence>
<comment type="function">
    <text evidence="14">Acts directly on vascular smooth muscle as a potent vasoconstrictor, affects cardiac contractility and heart rate through its action on the sympathetic nervous system, and alters renal sodium and water absorption through its ability to stimulate the zona glomerulosa cells of the adrenal cortex to synthesize and secrete aldosterone. Acts by binding to angiotensin receptors AGTR1 and AGTR2. Also binds the DEAR/FBXW7-AS1 receptor.</text>
</comment>
<evidence type="ECO:0000256" key="12">
    <source>
        <dbReference type="ARBA" id="ARBA00029391"/>
    </source>
</evidence>
<keyword evidence="9" id="KW-0325">Glycoprotein</keyword>
<feature type="chain" id="PRO_5038890426" description="Angiotensinogen" evidence="16">
    <location>
        <begin position="20"/>
        <end position="449"/>
    </location>
</feature>
<dbReference type="PRINTS" id="PR00654">
    <property type="entry name" value="ANGIOTENSNGN"/>
</dbReference>
<evidence type="ECO:0000256" key="6">
    <source>
        <dbReference type="ARBA" id="ARBA00022729"/>
    </source>
</evidence>
<organism evidence="18 19">
    <name type="scientific">Anguilla anguilla</name>
    <name type="common">European freshwater eel</name>
    <name type="synonym">Muraena anguilla</name>
    <dbReference type="NCBI Taxonomy" id="7936"/>
    <lineage>
        <taxon>Eukaryota</taxon>
        <taxon>Metazoa</taxon>
        <taxon>Chordata</taxon>
        <taxon>Craniata</taxon>
        <taxon>Vertebrata</taxon>
        <taxon>Euteleostomi</taxon>
        <taxon>Actinopterygii</taxon>
        <taxon>Neopterygii</taxon>
        <taxon>Teleostei</taxon>
        <taxon>Anguilliformes</taxon>
        <taxon>Anguillidae</taxon>
        <taxon>Anguilla</taxon>
    </lineage>
</organism>
<dbReference type="SUPFAM" id="SSF56574">
    <property type="entry name" value="Serpins"/>
    <property type="match status" value="1"/>
</dbReference>
<comment type="function">
    <text evidence="12">Is a ligand for the G-protein coupled receptor MAS1. Has vasodilator and antidiuretic effects. Has an antithrombotic effect that involves MAS1-mediated release of nitric oxide from platelets.</text>
</comment>
<dbReference type="AlphaFoldDB" id="A0A9D3LI76"/>
<feature type="domain" description="Serpin" evidence="17">
    <location>
        <begin position="91"/>
        <end position="447"/>
    </location>
</feature>
<dbReference type="GO" id="GO:0042310">
    <property type="term" value="P:vasoconstriction"/>
    <property type="evidence" value="ECO:0007669"/>
    <property type="project" value="UniProtKB-KW"/>
</dbReference>
<keyword evidence="10" id="KW-0839">Vasoconstrictor</keyword>
<evidence type="ECO:0000256" key="15">
    <source>
        <dbReference type="RuleBase" id="RU000411"/>
    </source>
</evidence>
<evidence type="ECO:0000256" key="1">
    <source>
        <dbReference type="ARBA" id="ARBA00002747"/>
    </source>
</evidence>
<feature type="signal peptide" evidence="16">
    <location>
        <begin position="1"/>
        <end position="19"/>
    </location>
</feature>
<dbReference type="InterPro" id="IPR042178">
    <property type="entry name" value="Serpin_sf_1"/>
</dbReference>
<evidence type="ECO:0000256" key="11">
    <source>
        <dbReference type="ARBA" id="ARBA00029380"/>
    </source>
</evidence>
<dbReference type="EMBL" id="JAFIRN010000018">
    <property type="protein sequence ID" value="KAG5831260.1"/>
    <property type="molecule type" value="Genomic_DNA"/>
</dbReference>
<evidence type="ECO:0000256" key="13">
    <source>
        <dbReference type="ARBA" id="ARBA00033182"/>
    </source>
</evidence>
<dbReference type="PANTHER" id="PTHR11461">
    <property type="entry name" value="SERINE PROTEASE INHIBITOR, SERPIN"/>
    <property type="match status" value="1"/>
</dbReference>
<evidence type="ECO:0000256" key="9">
    <source>
        <dbReference type="ARBA" id="ARBA00023180"/>
    </source>
</evidence>
<dbReference type="Proteomes" id="UP001044222">
    <property type="component" value="Chromosome 18"/>
</dbReference>
<dbReference type="InterPro" id="IPR000227">
    <property type="entry name" value="Angiotensinogen"/>
</dbReference>
<comment type="function">
    <text evidence="11">Stimulates aldosterone release.</text>
</comment>
<dbReference type="InterPro" id="IPR000215">
    <property type="entry name" value="Serpin_fam"/>
</dbReference>
<evidence type="ECO:0000313" key="19">
    <source>
        <dbReference type="Proteomes" id="UP001044222"/>
    </source>
</evidence>
<accession>A0A9D3LI76</accession>
<keyword evidence="8" id="KW-1015">Disulfide bond</keyword>
<dbReference type="GO" id="GO:0003081">
    <property type="term" value="P:regulation of systemic arterial blood pressure by renin-angiotensin"/>
    <property type="evidence" value="ECO:0007669"/>
    <property type="project" value="InterPro"/>
</dbReference>
<evidence type="ECO:0000259" key="17">
    <source>
        <dbReference type="SMART" id="SM00093"/>
    </source>
</evidence>
<keyword evidence="5" id="KW-0964">Secreted</keyword>
<protein>
    <recommendedName>
        <fullName evidence="4">Angiotensinogen</fullName>
    </recommendedName>
    <alternativeName>
        <fullName evidence="13">Serpin A8</fullName>
    </alternativeName>
</protein>
<evidence type="ECO:0000256" key="10">
    <source>
        <dbReference type="ARBA" id="ARBA00023322"/>
    </source>
</evidence>
<evidence type="ECO:0000256" key="8">
    <source>
        <dbReference type="ARBA" id="ARBA00023157"/>
    </source>
</evidence>
<keyword evidence="19" id="KW-1185">Reference proteome</keyword>
<dbReference type="InterPro" id="IPR036186">
    <property type="entry name" value="Serpin_sf"/>
</dbReference>
<comment type="similarity">
    <text evidence="3 15">Belongs to the serpin family.</text>
</comment>
<comment type="caution">
    <text evidence="18">The sequence shown here is derived from an EMBL/GenBank/DDBJ whole genome shotgun (WGS) entry which is preliminary data.</text>
</comment>
<evidence type="ECO:0000313" key="18">
    <source>
        <dbReference type="EMBL" id="KAG5831260.1"/>
    </source>
</evidence>
<evidence type="ECO:0000256" key="3">
    <source>
        <dbReference type="ARBA" id="ARBA00009500"/>
    </source>
</evidence>
<evidence type="ECO:0000256" key="4">
    <source>
        <dbReference type="ARBA" id="ARBA00015105"/>
    </source>
</evidence>
<evidence type="ECO:0000256" key="14">
    <source>
        <dbReference type="ARBA" id="ARBA00046068"/>
    </source>
</evidence>
<sequence length="449" mass="49722">MVEISRSLLLIALVTVVAANRVYVHPFGLFALGNGSCKNTEAPAAAPLETVPLASIEDGVEPDPLYANTEQKGNVTQTTAVLAQLLNFLGQRLYNVLRAQKAPNALFSPVEAYGALVTFYLGAWGDTASQLQKLLGLESETASADCLSQFDGHKVLRTLRYINGLIDGTTDELRTQAWVFSAANLSESFVRGVWEFSDTSYTRAVDISQSMRAQSQLNDFMEKTSPWKTKLLFQDINSTSDLLFASSMHFKGKWRTMFRPEATSLQEFWIDDKTSVTVPLMTHKGIYSYLDDKRRKCTVLKLPLSRHAYMLLVLPYEGAQMDTIEDKLIVHISEWTQHLKEGLLEVSLPKLSLNVVNDLQSILTNLGLPSLLGTGANFSHLSRKENFTVGEVLNEVVFETSEEGSEQQDEPKGAEAAMKLTVNRPFCFAIVEESSSALLLLGRIGNPVK</sequence>
<keyword evidence="7" id="KW-0838">Vasoactive</keyword>
<reference evidence="18" key="1">
    <citation type="submission" date="2021-01" db="EMBL/GenBank/DDBJ databases">
        <title>A chromosome-scale assembly of European eel, Anguilla anguilla.</title>
        <authorList>
            <person name="Henkel C."/>
            <person name="Jong-Raadsen S.A."/>
            <person name="Dufour S."/>
            <person name="Weltzien F.-A."/>
            <person name="Palstra A.P."/>
            <person name="Pelster B."/>
            <person name="Spaink H.P."/>
            <person name="Van Den Thillart G.E."/>
            <person name="Jansen H."/>
            <person name="Zahm M."/>
            <person name="Klopp C."/>
            <person name="Cedric C."/>
            <person name="Louis A."/>
            <person name="Berthelot C."/>
            <person name="Parey E."/>
            <person name="Roest Crollius H."/>
            <person name="Montfort J."/>
            <person name="Robinson-Rechavi M."/>
            <person name="Bucao C."/>
            <person name="Bouchez O."/>
            <person name="Gislard M."/>
            <person name="Lluch J."/>
            <person name="Milhes M."/>
            <person name="Lampietro C."/>
            <person name="Lopez Roques C."/>
            <person name="Donnadieu C."/>
            <person name="Braasch I."/>
            <person name="Desvignes T."/>
            <person name="Postlethwait J."/>
            <person name="Bobe J."/>
            <person name="Guiguen Y."/>
            <person name="Dirks R."/>
        </authorList>
    </citation>
    <scope>NUCLEOTIDE SEQUENCE</scope>
    <source>
        <strain evidence="18">Tag_6206</strain>
        <tissue evidence="18">Liver</tissue>
    </source>
</reference>
<dbReference type="PANTHER" id="PTHR11461:SF13">
    <property type="entry name" value="ANGIOTENSINOGEN"/>
    <property type="match status" value="1"/>
</dbReference>
<dbReference type="GO" id="GO:0042981">
    <property type="term" value="P:regulation of apoptotic process"/>
    <property type="evidence" value="ECO:0007669"/>
    <property type="project" value="TreeGrafter"/>
</dbReference>
<evidence type="ECO:0000256" key="7">
    <source>
        <dbReference type="ARBA" id="ARBA00022858"/>
    </source>
</evidence>
<dbReference type="InterPro" id="IPR042185">
    <property type="entry name" value="Serpin_sf_2"/>
</dbReference>
<keyword evidence="6 16" id="KW-0732">Signal</keyword>
<dbReference type="InterPro" id="IPR023796">
    <property type="entry name" value="Serpin_dom"/>
</dbReference>
<dbReference type="GO" id="GO:0005615">
    <property type="term" value="C:extracellular space"/>
    <property type="evidence" value="ECO:0007669"/>
    <property type="project" value="InterPro"/>
</dbReference>
<dbReference type="GO" id="GO:0004867">
    <property type="term" value="F:serine-type endopeptidase inhibitor activity"/>
    <property type="evidence" value="ECO:0007669"/>
    <property type="project" value="InterPro"/>
</dbReference>